<reference evidence="3 4" key="1">
    <citation type="submission" date="2016-01" db="EMBL/GenBank/DDBJ databases">
        <title>Genome sequence of the yeast Holleya sinecauda.</title>
        <authorList>
            <person name="Dietrich F.S."/>
        </authorList>
    </citation>
    <scope>NUCLEOTIDE SEQUENCE [LARGE SCALE GENOMIC DNA]</scope>
    <source>
        <strain evidence="3 4">ATCC 58844</strain>
    </source>
</reference>
<accession>A0A120K1F9</accession>
<dbReference type="SMART" id="SM00356">
    <property type="entry name" value="ZnF_C3H1"/>
    <property type="match status" value="2"/>
</dbReference>
<feature type="zinc finger region" description="C3H1-type" evidence="1">
    <location>
        <begin position="292"/>
        <end position="320"/>
    </location>
</feature>
<feature type="domain" description="C3H1-type" evidence="2">
    <location>
        <begin position="292"/>
        <end position="320"/>
    </location>
</feature>
<dbReference type="InterPro" id="IPR000571">
    <property type="entry name" value="Znf_CCCH"/>
</dbReference>
<organism evidence="3 4">
    <name type="scientific">Eremothecium sinecaudum</name>
    <dbReference type="NCBI Taxonomy" id="45286"/>
    <lineage>
        <taxon>Eukaryota</taxon>
        <taxon>Fungi</taxon>
        <taxon>Dikarya</taxon>
        <taxon>Ascomycota</taxon>
        <taxon>Saccharomycotina</taxon>
        <taxon>Saccharomycetes</taxon>
        <taxon>Saccharomycetales</taxon>
        <taxon>Saccharomycetaceae</taxon>
        <taxon>Eremothecium</taxon>
    </lineage>
</organism>
<feature type="domain" description="C3H1-type" evidence="2">
    <location>
        <begin position="194"/>
        <end position="221"/>
    </location>
</feature>
<keyword evidence="1" id="KW-0863">Zinc-finger</keyword>
<dbReference type="OrthoDB" id="410307at2759"/>
<protein>
    <submittedName>
        <fullName evidence="3">HBR453Wp</fullName>
    </submittedName>
</protein>
<sequence length="434" mass="49335">MDNGSQALINEVEQLLSRINDYFNEDSVSLAKKYVLQENNNGFTLLTNNEADKNGNIKNVRESRGDAIIKGRIASGIRKDFYLNWIIRNYKCLHTHPDCDICLVTDESSGSKLMQIDKYGLILRPVSISKSELRLVRSMGKLDPIALQHWKYWELMFSNGKVIDELPNTINWNGIEYKWHEGLYVASISQKITRNYAQYCRYFSRLGYCTNITCKFSHDRMYLGLCDVTSSTDEVPAAHECSLQHRPNEYNLQHCTNFLFGKCKFQLGAEVALKSSGSIIEACKYSHTGTANKLYPICRAFAHTSYCFRGFKCKFLHIKACPDYYSTAICFLETCKLAHSLAPESLRDNMIHFDGIPSQDYLLPPWNEGLGSPPEQWHGLQLDSEDHGLITLATNNSHNLSPMSAAGSYMSTDESALSDEETGSEFINDDFIRF</sequence>
<evidence type="ECO:0000256" key="1">
    <source>
        <dbReference type="PROSITE-ProRule" id="PRU00723"/>
    </source>
</evidence>
<dbReference type="RefSeq" id="XP_017986350.1">
    <property type="nucleotide sequence ID" value="XM_018130861.1"/>
</dbReference>
<dbReference type="AlphaFoldDB" id="A0A120K1F9"/>
<proteinExistence type="predicted"/>
<dbReference type="GeneID" id="28721641"/>
<keyword evidence="4" id="KW-1185">Reference proteome</keyword>
<name>A0A120K1F9_9SACH</name>
<dbReference type="EMBL" id="CP014242">
    <property type="protein sequence ID" value="AMD19354.1"/>
    <property type="molecule type" value="Genomic_DNA"/>
</dbReference>
<dbReference type="Proteomes" id="UP000243052">
    <property type="component" value="Chromosome ii"/>
</dbReference>
<dbReference type="GO" id="GO:0008270">
    <property type="term" value="F:zinc ion binding"/>
    <property type="evidence" value="ECO:0007669"/>
    <property type="project" value="UniProtKB-KW"/>
</dbReference>
<gene>
    <name evidence="3" type="ORF">AW171_hschr21181</name>
</gene>
<dbReference type="PANTHER" id="PTHR46156">
    <property type="entry name" value="CCCH ZINGC FINGER"/>
    <property type="match status" value="1"/>
</dbReference>
<dbReference type="PROSITE" id="PS50103">
    <property type="entry name" value="ZF_C3H1"/>
    <property type="match status" value="2"/>
</dbReference>
<evidence type="ECO:0000259" key="2">
    <source>
        <dbReference type="PROSITE" id="PS50103"/>
    </source>
</evidence>
<keyword evidence="1" id="KW-0862">Zinc</keyword>
<keyword evidence="1" id="KW-0479">Metal-binding</keyword>
<feature type="zinc finger region" description="C3H1-type" evidence="1">
    <location>
        <begin position="194"/>
        <end position="221"/>
    </location>
</feature>
<evidence type="ECO:0000313" key="4">
    <source>
        <dbReference type="Proteomes" id="UP000243052"/>
    </source>
</evidence>
<evidence type="ECO:0000313" key="3">
    <source>
        <dbReference type="EMBL" id="AMD19354.1"/>
    </source>
</evidence>
<dbReference type="PANTHER" id="PTHR46156:SF1">
    <property type="entry name" value="ZINC FINGER CCCH DOMAIN-CONTAINING PROTEIN 3"/>
    <property type="match status" value="1"/>
</dbReference>